<organism evidence="2">
    <name type="scientific">Cacopsylla melanoneura</name>
    <dbReference type="NCBI Taxonomy" id="428564"/>
    <lineage>
        <taxon>Eukaryota</taxon>
        <taxon>Metazoa</taxon>
        <taxon>Ecdysozoa</taxon>
        <taxon>Arthropoda</taxon>
        <taxon>Hexapoda</taxon>
        <taxon>Insecta</taxon>
        <taxon>Pterygota</taxon>
        <taxon>Neoptera</taxon>
        <taxon>Paraneoptera</taxon>
        <taxon>Hemiptera</taxon>
        <taxon>Sternorrhyncha</taxon>
        <taxon>Psylloidea</taxon>
        <taxon>Psyllidae</taxon>
        <taxon>Psyllinae</taxon>
        <taxon>Cacopsylla</taxon>
    </lineage>
</organism>
<evidence type="ECO:0000313" key="2">
    <source>
        <dbReference type="EMBL" id="CAG6721728.1"/>
    </source>
</evidence>
<dbReference type="EMBL" id="HBUF01362623">
    <property type="protein sequence ID" value="CAG6721728.1"/>
    <property type="molecule type" value="Transcribed_RNA"/>
</dbReference>
<feature type="transmembrane region" description="Helical" evidence="1">
    <location>
        <begin position="64"/>
        <end position="82"/>
    </location>
</feature>
<keyword evidence="1" id="KW-0472">Membrane</keyword>
<sequence length="99" mass="11700">MFSRYQAVSLKPQKPILNPTWERPIVMVIQLLLLIYMYTILTTKTINRQKNKITMQKIISIKKMLFLLIIVLFLKKFVKFLLTQCGYARVGLNFFILSS</sequence>
<evidence type="ECO:0000256" key="1">
    <source>
        <dbReference type="SAM" id="Phobius"/>
    </source>
</evidence>
<dbReference type="AlphaFoldDB" id="A0A8D8Y785"/>
<keyword evidence="1" id="KW-1133">Transmembrane helix</keyword>
<proteinExistence type="predicted"/>
<reference evidence="2" key="1">
    <citation type="submission" date="2021-05" db="EMBL/GenBank/DDBJ databases">
        <authorList>
            <person name="Alioto T."/>
            <person name="Alioto T."/>
            <person name="Gomez Garrido J."/>
        </authorList>
    </citation>
    <scope>NUCLEOTIDE SEQUENCE</scope>
</reference>
<protein>
    <submittedName>
        <fullName evidence="2">Uncharacterized protein</fullName>
    </submittedName>
</protein>
<name>A0A8D8Y785_9HEMI</name>
<feature type="transmembrane region" description="Helical" evidence="1">
    <location>
        <begin position="25"/>
        <end position="43"/>
    </location>
</feature>
<accession>A0A8D8Y785</accession>
<keyword evidence="1" id="KW-0812">Transmembrane</keyword>